<gene>
    <name evidence="9" type="ORF">SAMN04488056_102252</name>
</gene>
<evidence type="ECO:0000256" key="1">
    <source>
        <dbReference type="ARBA" id="ARBA00005715"/>
    </source>
</evidence>
<comment type="similarity">
    <text evidence="1">Belongs to the four-carbon acid sugar kinase family.</text>
</comment>
<dbReference type="STRING" id="655353.SAMN04488056_102252"/>
<evidence type="ECO:0000256" key="4">
    <source>
        <dbReference type="ARBA" id="ARBA00022777"/>
    </source>
</evidence>
<feature type="domain" description="Four-carbon acid sugar kinase nucleotide binding" evidence="8">
    <location>
        <begin position="254"/>
        <end position="408"/>
    </location>
</feature>
<keyword evidence="2" id="KW-0808">Transferase</keyword>
<dbReference type="GO" id="GO:0016301">
    <property type="term" value="F:kinase activity"/>
    <property type="evidence" value="ECO:0007669"/>
    <property type="project" value="UniProtKB-KW"/>
</dbReference>
<evidence type="ECO:0000256" key="6">
    <source>
        <dbReference type="ARBA" id="ARBA00023277"/>
    </source>
</evidence>
<evidence type="ECO:0000256" key="3">
    <source>
        <dbReference type="ARBA" id="ARBA00022741"/>
    </source>
</evidence>
<dbReference type="Proteomes" id="UP000199236">
    <property type="component" value="Unassembled WGS sequence"/>
</dbReference>
<sequence length="423" mass="44137">MKQDQKLAIIADDFTGAGDSGVHFSRLGKQIKLLLHFPSLHDEGLLEGNVSINSETRFLAPDAAAATVAHVIGICRQKGYERFYKKIDSTMRGNPGAEIEAALEATGKAAALICTAMPETGRTCREGTIFLSGVPLHETDIGKDPFHPISTSNIACMLGEQSRLVTAGLTIADCEAGEEALVSSIKAHIIAGARLIIADAVNETHLATLARAALQADCLPVGAGGFARALAASEATPKSKSTRRQGTILDGPLLAIVGSLAKPSLRQAEVAEKLGDYQSIIVPPDAKPQDVGGLCCAQLETNGGRSGDILLRMDNSSVAARVSKEEGARIAALVGQAALDICQSQHCKTVFSTGGETAISVASALGIEAIDLADELLPGVVLGACRSDKVDVKWFISKAGGFGDDAVLLDIQAQTRNPIRKAQ</sequence>
<evidence type="ECO:0000259" key="8">
    <source>
        <dbReference type="Pfam" id="PF17042"/>
    </source>
</evidence>
<feature type="domain" description="Four-carbon acid sugar kinase N-terminal" evidence="7">
    <location>
        <begin position="7"/>
        <end position="230"/>
    </location>
</feature>
<dbReference type="InterPro" id="IPR042213">
    <property type="entry name" value="NBD_C_sf"/>
</dbReference>
<keyword evidence="3" id="KW-0547">Nucleotide-binding</keyword>
<dbReference type="SUPFAM" id="SSF142764">
    <property type="entry name" value="YgbK-like"/>
    <property type="match status" value="1"/>
</dbReference>
<dbReference type="Pfam" id="PF17042">
    <property type="entry name" value="NBD_C"/>
    <property type="match status" value="1"/>
</dbReference>
<dbReference type="InterPro" id="IPR010737">
    <property type="entry name" value="4-carb_acid_sugar_kinase_N"/>
</dbReference>
<dbReference type="InterPro" id="IPR031475">
    <property type="entry name" value="NBD_C"/>
</dbReference>
<dbReference type="InterPro" id="IPR037051">
    <property type="entry name" value="4-carb_acid_sugar_kinase_N_sf"/>
</dbReference>
<keyword evidence="5" id="KW-0067">ATP-binding</keyword>
<evidence type="ECO:0000256" key="5">
    <source>
        <dbReference type="ARBA" id="ARBA00022840"/>
    </source>
</evidence>
<protein>
    <submittedName>
        <fullName evidence="9">Uncharacterized conserved protein YgbK, DUF1537 family</fullName>
    </submittedName>
</protein>
<dbReference type="RefSeq" id="WP_175527921.1">
    <property type="nucleotide sequence ID" value="NZ_FOVR01000002.1"/>
</dbReference>
<dbReference type="Gene3D" id="3.40.50.10840">
    <property type="entry name" value="Putative sugar-binding, N-terminal domain"/>
    <property type="match status" value="1"/>
</dbReference>
<dbReference type="Pfam" id="PF07005">
    <property type="entry name" value="SBD_N"/>
    <property type="match status" value="1"/>
</dbReference>
<evidence type="ECO:0000313" key="9">
    <source>
        <dbReference type="EMBL" id="SFN86983.1"/>
    </source>
</evidence>
<keyword evidence="6" id="KW-0119">Carbohydrate metabolism</keyword>
<keyword evidence="4" id="KW-0418">Kinase</keyword>
<dbReference type="Gene3D" id="3.40.980.20">
    <property type="entry name" value="Four-carbon acid sugar kinase, nucleotide binding domain"/>
    <property type="match status" value="1"/>
</dbReference>
<dbReference type="AlphaFoldDB" id="A0A1I5CJ88"/>
<evidence type="ECO:0000256" key="2">
    <source>
        <dbReference type="ARBA" id="ARBA00022679"/>
    </source>
</evidence>
<keyword evidence="10" id="KW-1185">Reference proteome</keyword>
<proteinExistence type="inferred from homology"/>
<organism evidence="9 10">
    <name type="scientific">Cohaesibacter marisflavi</name>
    <dbReference type="NCBI Taxonomy" id="655353"/>
    <lineage>
        <taxon>Bacteria</taxon>
        <taxon>Pseudomonadati</taxon>
        <taxon>Pseudomonadota</taxon>
        <taxon>Alphaproteobacteria</taxon>
        <taxon>Hyphomicrobiales</taxon>
        <taxon>Cohaesibacteraceae</taxon>
    </lineage>
</organism>
<evidence type="ECO:0000259" key="7">
    <source>
        <dbReference type="Pfam" id="PF07005"/>
    </source>
</evidence>
<dbReference type="EMBL" id="FOVR01000002">
    <property type="protein sequence ID" value="SFN86983.1"/>
    <property type="molecule type" value="Genomic_DNA"/>
</dbReference>
<evidence type="ECO:0000313" key="10">
    <source>
        <dbReference type="Proteomes" id="UP000199236"/>
    </source>
</evidence>
<reference evidence="9 10" key="1">
    <citation type="submission" date="2016-10" db="EMBL/GenBank/DDBJ databases">
        <authorList>
            <person name="de Groot N.N."/>
        </authorList>
    </citation>
    <scope>NUCLEOTIDE SEQUENCE [LARGE SCALE GENOMIC DNA]</scope>
    <source>
        <strain evidence="9 10">CGMCC 1.9157</strain>
    </source>
</reference>
<dbReference type="GO" id="GO:0005524">
    <property type="term" value="F:ATP binding"/>
    <property type="evidence" value="ECO:0007669"/>
    <property type="project" value="UniProtKB-KW"/>
</dbReference>
<name>A0A1I5CJ88_9HYPH</name>
<accession>A0A1I5CJ88</accession>